<dbReference type="RefSeq" id="WP_030248900.1">
    <property type="nucleotide sequence ID" value="NZ_JBHEZZ010000016.1"/>
</dbReference>
<evidence type="ECO:0000256" key="1">
    <source>
        <dbReference type="SAM" id="MobiDB-lite"/>
    </source>
</evidence>
<feature type="region of interest" description="Disordered" evidence="1">
    <location>
        <begin position="42"/>
        <end position="73"/>
    </location>
</feature>
<comment type="caution">
    <text evidence="2">The sequence shown here is derived from an EMBL/GenBank/DDBJ whole genome shotgun (WGS) entry which is preliminary data.</text>
</comment>
<dbReference type="Proteomes" id="UP001592528">
    <property type="component" value="Unassembled WGS sequence"/>
</dbReference>
<evidence type="ECO:0000313" key="3">
    <source>
        <dbReference type="Proteomes" id="UP001592528"/>
    </source>
</evidence>
<name>A0ABV6UT51_9ACTN</name>
<protein>
    <submittedName>
        <fullName evidence="2">Uncharacterized protein</fullName>
    </submittedName>
</protein>
<keyword evidence="3" id="KW-1185">Reference proteome</keyword>
<evidence type="ECO:0000313" key="2">
    <source>
        <dbReference type="EMBL" id="MFC1404623.1"/>
    </source>
</evidence>
<organism evidence="2 3">
    <name type="scientific">Streptacidiphilus cavernicola</name>
    <dbReference type="NCBI Taxonomy" id="3342716"/>
    <lineage>
        <taxon>Bacteria</taxon>
        <taxon>Bacillati</taxon>
        <taxon>Actinomycetota</taxon>
        <taxon>Actinomycetes</taxon>
        <taxon>Kitasatosporales</taxon>
        <taxon>Streptomycetaceae</taxon>
        <taxon>Streptacidiphilus</taxon>
    </lineage>
</organism>
<dbReference type="EMBL" id="JBHEZZ010000016">
    <property type="protein sequence ID" value="MFC1404623.1"/>
    <property type="molecule type" value="Genomic_DNA"/>
</dbReference>
<gene>
    <name evidence="2" type="ORF">ACEZDJ_25345</name>
</gene>
<accession>A0ABV6UT51</accession>
<sequence length="128" mass="13790">MSSNRKQAPALPNLADAYRLASVAAVDSESRDAAAQLAATELRRASHPGRVTWAPTDQTEPDPTPQTVVDGDGDLWLRTPATGAWTMPSFDPAHDAPRCGDTLTWQQLAHEYGPLTSLADDRRAGGRR</sequence>
<reference evidence="2 3" key="1">
    <citation type="submission" date="2024-09" db="EMBL/GenBank/DDBJ databases">
        <authorList>
            <person name="Lee S.D."/>
        </authorList>
    </citation>
    <scope>NUCLEOTIDE SEQUENCE [LARGE SCALE GENOMIC DNA]</scope>
    <source>
        <strain evidence="2 3">N1-5</strain>
    </source>
</reference>
<proteinExistence type="predicted"/>